<organism evidence="1 2">
    <name type="scientific">Pontivivens marinum</name>
    <dbReference type="NCBI Taxonomy" id="1690039"/>
    <lineage>
        <taxon>Bacteria</taxon>
        <taxon>Pseudomonadati</taxon>
        <taxon>Pseudomonadota</taxon>
        <taxon>Alphaproteobacteria</taxon>
        <taxon>Rhodobacterales</taxon>
        <taxon>Paracoccaceae</taxon>
        <taxon>Pontivivens</taxon>
    </lineage>
</organism>
<accession>A0A2C9CUQ1</accession>
<dbReference type="PROSITE" id="PS51257">
    <property type="entry name" value="PROKAR_LIPOPROTEIN"/>
    <property type="match status" value="1"/>
</dbReference>
<dbReference type="AlphaFoldDB" id="A0A2C9CUQ1"/>
<dbReference type="Proteomes" id="UP000220034">
    <property type="component" value="Unassembled WGS sequence"/>
</dbReference>
<dbReference type="RefSeq" id="WP_180955960.1">
    <property type="nucleotide sequence ID" value="NZ_OCTN01000003.1"/>
</dbReference>
<keyword evidence="2" id="KW-1185">Reference proteome</keyword>
<sequence>MRVAALVLCLSLSGCIGDVAGAAIKITGKTIGVAADIAGTAVSVVVP</sequence>
<proteinExistence type="predicted"/>
<reference evidence="2" key="1">
    <citation type="submission" date="2017-09" db="EMBL/GenBank/DDBJ databases">
        <authorList>
            <person name="Varghese N."/>
            <person name="Submissions S."/>
        </authorList>
    </citation>
    <scope>NUCLEOTIDE SEQUENCE [LARGE SCALE GENOMIC DNA]</scope>
    <source>
        <strain evidence="2">C7</strain>
    </source>
</reference>
<name>A0A2C9CUQ1_9RHOB</name>
<evidence type="ECO:0000313" key="1">
    <source>
        <dbReference type="EMBL" id="SOH94129.1"/>
    </source>
</evidence>
<dbReference type="EMBL" id="OCTN01000003">
    <property type="protein sequence ID" value="SOH94129.1"/>
    <property type="molecule type" value="Genomic_DNA"/>
</dbReference>
<evidence type="ECO:0008006" key="3">
    <source>
        <dbReference type="Google" id="ProtNLM"/>
    </source>
</evidence>
<evidence type="ECO:0000313" key="2">
    <source>
        <dbReference type="Proteomes" id="UP000220034"/>
    </source>
</evidence>
<protein>
    <recommendedName>
        <fullName evidence="3">Lipoprotein</fullName>
    </recommendedName>
</protein>
<gene>
    <name evidence="1" type="ORF">SAMN06273572_103156</name>
</gene>